<organism evidence="1 2">
    <name type="scientific">Xanthomonas phage RiverRider</name>
    <dbReference type="NCBI Taxonomy" id="2108116"/>
    <lineage>
        <taxon>Viruses</taxon>
        <taxon>Duplodnaviria</taxon>
        <taxon>Heunggongvirae</taxon>
        <taxon>Uroviricota</taxon>
        <taxon>Caudoviricetes</taxon>
        <taxon>Schitoviridae</taxon>
        <taxon>Riverridervirus</taxon>
        <taxon>Riverridervirus riverrider</taxon>
    </lineage>
</organism>
<name>A0A2P1JUT7_9CAUD</name>
<dbReference type="Proteomes" id="UP000241502">
    <property type="component" value="Segment"/>
</dbReference>
<accession>A0A2P1JUT7</accession>
<evidence type="ECO:0000313" key="2">
    <source>
        <dbReference type="Proteomes" id="UP000241502"/>
    </source>
</evidence>
<keyword evidence="2" id="KW-1185">Reference proteome</keyword>
<protein>
    <submittedName>
        <fullName evidence="1">Uncharacterized protein</fullName>
    </submittedName>
</protein>
<gene>
    <name evidence="1" type="ORF">RIVERRIDER_34</name>
</gene>
<reference evidence="1" key="1">
    <citation type="submission" date="2018-02" db="EMBL/GenBank/DDBJ databases">
        <authorList>
            <person name="Miller M."/>
            <person name="Deiulio A."/>
            <person name="Douthitt C."/>
            <person name="McMahon J."/>
            <person name="Holland C."/>
            <person name="Wiersma-Koch H."/>
            <person name="Turechek W."/>
            <person name="D'Elia T."/>
        </authorList>
    </citation>
    <scope>NUCLEOTIDE SEQUENCE [LARGE SCALE GENOMIC DNA]</scope>
</reference>
<proteinExistence type="predicted"/>
<sequence>MSAPICSACGKENPWVLISDHYKEICGHCVESDPRVDFDRAENMYALFAYCRGGCGDRNAVNYGRHDQEFTYYCGGSFHCTP</sequence>
<evidence type="ECO:0000313" key="1">
    <source>
        <dbReference type="EMBL" id="AVO23122.1"/>
    </source>
</evidence>
<dbReference type="EMBL" id="MG983743">
    <property type="protein sequence ID" value="AVO23122.1"/>
    <property type="molecule type" value="Genomic_DNA"/>
</dbReference>